<protein>
    <submittedName>
        <fullName evidence="1">Uncharacterized protein</fullName>
    </submittedName>
</protein>
<proteinExistence type="predicted"/>
<organism evidence="1">
    <name type="scientific">Anguilla anguilla</name>
    <name type="common">European freshwater eel</name>
    <name type="synonym">Muraena anguilla</name>
    <dbReference type="NCBI Taxonomy" id="7936"/>
    <lineage>
        <taxon>Eukaryota</taxon>
        <taxon>Metazoa</taxon>
        <taxon>Chordata</taxon>
        <taxon>Craniata</taxon>
        <taxon>Vertebrata</taxon>
        <taxon>Euteleostomi</taxon>
        <taxon>Actinopterygii</taxon>
        <taxon>Neopterygii</taxon>
        <taxon>Teleostei</taxon>
        <taxon>Anguilliformes</taxon>
        <taxon>Anguillidae</taxon>
        <taxon>Anguilla</taxon>
    </lineage>
</organism>
<dbReference type="EMBL" id="GBXM01069243">
    <property type="protein sequence ID" value="JAH39334.1"/>
    <property type="molecule type" value="Transcribed_RNA"/>
</dbReference>
<name>A0A0E9SD97_ANGAN</name>
<sequence>MIRPQRFPKIQHICGVSGHPLVRNLLELRN</sequence>
<accession>A0A0E9SD97</accession>
<evidence type="ECO:0000313" key="1">
    <source>
        <dbReference type="EMBL" id="JAH39334.1"/>
    </source>
</evidence>
<reference evidence="1" key="1">
    <citation type="submission" date="2014-11" db="EMBL/GenBank/DDBJ databases">
        <authorList>
            <person name="Amaro Gonzalez C."/>
        </authorList>
    </citation>
    <scope>NUCLEOTIDE SEQUENCE</scope>
</reference>
<reference evidence="1" key="2">
    <citation type="journal article" date="2015" name="Fish Shellfish Immunol.">
        <title>Early steps in the European eel (Anguilla anguilla)-Vibrio vulnificus interaction in the gills: Role of the RtxA13 toxin.</title>
        <authorList>
            <person name="Callol A."/>
            <person name="Pajuelo D."/>
            <person name="Ebbesson L."/>
            <person name="Teles M."/>
            <person name="MacKenzie S."/>
            <person name="Amaro C."/>
        </authorList>
    </citation>
    <scope>NUCLEOTIDE SEQUENCE</scope>
</reference>
<dbReference type="AlphaFoldDB" id="A0A0E9SD97"/>